<dbReference type="Gene3D" id="3.30.2130.10">
    <property type="entry name" value="VC0802-like"/>
    <property type="match status" value="1"/>
</dbReference>
<dbReference type="NCBIfam" id="NF005155">
    <property type="entry name" value="PRK06635.1-4"/>
    <property type="match status" value="1"/>
</dbReference>
<dbReference type="CDD" id="cd04261">
    <property type="entry name" value="AAK_AKii-LysC-BS"/>
    <property type="match status" value="1"/>
</dbReference>
<dbReference type="NCBIfam" id="TIGR00656">
    <property type="entry name" value="asp_kin_monofn"/>
    <property type="match status" value="1"/>
</dbReference>
<feature type="binding site" evidence="12">
    <location>
        <position position="77"/>
    </location>
    <ligand>
        <name>substrate</name>
    </ligand>
</feature>
<keyword evidence="7 12" id="KW-0547">Nucleotide-binding</keyword>
<name>A0A2J0KX42_9BACT</name>
<dbReference type="InterPro" id="IPR036393">
    <property type="entry name" value="AceGlu_kinase-like_sf"/>
</dbReference>
<evidence type="ECO:0000256" key="10">
    <source>
        <dbReference type="ARBA" id="ARBA00023154"/>
    </source>
</evidence>
<comment type="pathway">
    <text evidence="1 14">Amino-acid biosynthesis; L-lysine biosynthesis via DAP pathway; (S)-tetrahydrodipicolinate from L-aspartate: step 1/4.</text>
</comment>
<dbReference type="AlphaFoldDB" id="A0A2J0KX42"/>
<dbReference type="GO" id="GO:0004072">
    <property type="term" value="F:aspartate kinase activity"/>
    <property type="evidence" value="ECO:0007669"/>
    <property type="project" value="UniProtKB-EC"/>
</dbReference>
<evidence type="ECO:0000256" key="1">
    <source>
        <dbReference type="ARBA" id="ARBA00004766"/>
    </source>
</evidence>
<dbReference type="SUPFAM" id="SSF55021">
    <property type="entry name" value="ACT-like"/>
    <property type="match status" value="2"/>
</dbReference>
<evidence type="ECO:0000313" key="16">
    <source>
        <dbReference type="EMBL" id="PIU42339.1"/>
    </source>
</evidence>
<dbReference type="EMBL" id="PEWV01000009">
    <property type="protein sequence ID" value="PIU42339.1"/>
    <property type="molecule type" value="Genomic_DNA"/>
</dbReference>
<dbReference type="InterPro" id="IPR054352">
    <property type="entry name" value="ACT_Aspartokinase"/>
</dbReference>
<dbReference type="NCBIfam" id="TIGR00657">
    <property type="entry name" value="asp_kinases"/>
    <property type="match status" value="1"/>
</dbReference>
<evidence type="ECO:0000256" key="13">
    <source>
        <dbReference type="RuleBase" id="RU003448"/>
    </source>
</evidence>
<evidence type="ECO:0000256" key="12">
    <source>
        <dbReference type="PIRSR" id="PIRSR000726-1"/>
    </source>
</evidence>
<evidence type="ECO:0000259" key="15">
    <source>
        <dbReference type="PROSITE" id="PS51671"/>
    </source>
</evidence>
<dbReference type="InterPro" id="IPR001341">
    <property type="entry name" value="Asp_kinase"/>
</dbReference>
<evidence type="ECO:0000256" key="9">
    <source>
        <dbReference type="ARBA" id="ARBA00022840"/>
    </source>
</evidence>
<dbReference type="UniPathway" id="UPA00051">
    <property type="reaction ID" value="UER00462"/>
</dbReference>
<dbReference type="GO" id="GO:0005524">
    <property type="term" value="F:ATP binding"/>
    <property type="evidence" value="ECO:0007669"/>
    <property type="project" value="UniProtKB-KW"/>
</dbReference>
<dbReference type="PROSITE" id="PS00324">
    <property type="entry name" value="ASPARTOKINASE"/>
    <property type="match status" value="1"/>
</dbReference>
<dbReference type="InterPro" id="IPR001048">
    <property type="entry name" value="Asp/Glu/Uridylate_kinase"/>
</dbReference>
<comment type="catalytic activity">
    <reaction evidence="11 13">
        <text>L-aspartate + ATP = 4-phospho-L-aspartate + ADP</text>
        <dbReference type="Rhea" id="RHEA:23776"/>
        <dbReference type="ChEBI" id="CHEBI:29991"/>
        <dbReference type="ChEBI" id="CHEBI:30616"/>
        <dbReference type="ChEBI" id="CHEBI:57535"/>
        <dbReference type="ChEBI" id="CHEBI:456216"/>
        <dbReference type="EC" id="2.7.2.4"/>
    </reaction>
</comment>
<dbReference type="CDD" id="cd04913">
    <property type="entry name" value="ACT_AKii-LysC-BS-like_1"/>
    <property type="match status" value="1"/>
</dbReference>
<dbReference type="FunFam" id="3.40.1160.10:FF:000002">
    <property type="entry name" value="Aspartokinase"/>
    <property type="match status" value="1"/>
</dbReference>
<keyword evidence="9 12" id="KW-0067">ATP-binding</keyword>
<evidence type="ECO:0000256" key="7">
    <source>
        <dbReference type="ARBA" id="ARBA00022741"/>
    </source>
</evidence>
<comment type="pathway">
    <text evidence="2 14">Amino-acid biosynthesis; L-methionine biosynthesis via de novo pathway; L-homoserine from L-aspartate: step 1/3.</text>
</comment>
<dbReference type="GO" id="GO:0009089">
    <property type="term" value="P:lysine biosynthetic process via diaminopimelate"/>
    <property type="evidence" value="ECO:0007669"/>
    <property type="project" value="UniProtKB-UniPathway"/>
</dbReference>
<feature type="domain" description="ACT" evidence="15">
    <location>
        <begin position="267"/>
        <end position="352"/>
    </location>
</feature>
<dbReference type="PIRSF" id="PIRSF000726">
    <property type="entry name" value="Asp_kin"/>
    <property type="match status" value="1"/>
</dbReference>
<evidence type="ECO:0000256" key="6">
    <source>
        <dbReference type="ARBA" id="ARBA00022679"/>
    </source>
</evidence>
<dbReference type="Gene3D" id="3.40.1160.10">
    <property type="entry name" value="Acetylglutamate kinase-like"/>
    <property type="match status" value="1"/>
</dbReference>
<evidence type="ECO:0000256" key="8">
    <source>
        <dbReference type="ARBA" id="ARBA00022777"/>
    </source>
</evidence>
<keyword evidence="5 14" id="KW-0028">Amino-acid biosynthesis</keyword>
<dbReference type="GO" id="GO:0005829">
    <property type="term" value="C:cytosol"/>
    <property type="evidence" value="ECO:0007669"/>
    <property type="project" value="TreeGrafter"/>
</dbReference>
<evidence type="ECO:0000256" key="11">
    <source>
        <dbReference type="ARBA" id="ARBA00047872"/>
    </source>
</evidence>
<dbReference type="GO" id="GO:0009090">
    <property type="term" value="P:homoserine biosynthetic process"/>
    <property type="evidence" value="ECO:0007669"/>
    <property type="project" value="TreeGrafter"/>
</dbReference>
<dbReference type="PANTHER" id="PTHR21499">
    <property type="entry name" value="ASPARTATE KINASE"/>
    <property type="match status" value="1"/>
</dbReference>
<reference evidence="16 17" key="1">
    <citation type="submission" date="2017-09" db="EMBL/GenBank/DDBJ databases">
        <title>Depth-based differentiation of microbial function through sediment-hosted aquifers and enrichment of novel symbionts in the deep terrestrial subsurface.</title>
        <authorList>
            <person name="Probst A.J."/>
            <person name="Ladd B."/>
            <person name="Jarett J.K."/>
            <person name="Geller-Mcgrath D.E."/>
            <person name="Sieber C.M."/>
            <person name="Emerson J.B."/>
            <person name="Anantharaman K."/>
            <person name="Thomas B.C."/>
            <person name="Malmstrom R."/>
            <person name="Stieglmeier M."/>
            <person name="Klingl A."/>
            <person name="Woyke T."/>
            <person name="Ryan C.M."/>
            <person name="Banfield J.F."/>
        </authorList>
    </citation>
    <scope>NUCLEOTIDE SEQUENCE [LARGE SCALE GENOMIC DNA]</scope>
    <source>
        <strain evidence="16">CG07_land_8_20_14_0_80_42_15</strain>
    </source>
</reference>
<dbReference type="InterPro" id="IPR002912">
    <property type="entry name" value="ACT_dom"/>
</dbReference>
<comment type="similarity">
    <text evidence="4 13">Belongs to the aspartokinase family.</text>
</comment>
<protein>
    <recommendedName>
        <fullName evidence="13">Aspartokinase</fullName>
        <ecNumber evidence="13">2.7.2.4</ecNumber>
    </recommendedName>
</protein>
<comment type="pathway">
    <text evidence="3 14">Amino-acid biosynthesis; L-threonine biosynthesis; L-threonine from L-aspartate: step 1/5.</text>
</comment>
<dbReference type="InterPro" id="IPR045865">
    <property type="entry name" value="ACT-like_dom_sf"/>
</dbReference>
<organism evidence="16 17">
    <name type="scientific">Candidatus Aquitaenariimonas noxiae</name>
    <dbReference type="NCBI Taxonomy" id="1974741"/>
    <lineage>
        <taxon>Bacteria</taxon>
        <taxon>Pseudomonadati</taxon>
        <taxon>Candidatus Omnitrophota</taxon>
        <taxon>Candidatus Aquitaenariimonas</taxon>
    </lineage>
</organism>
<dbReference type="SUPFAM" id="SSF53633">
    <property type="entry name" value="Carbamate kinase-like"/>
    <property type="match status" value="1"/>
</dbReference>
<keyword evidence="8 13" id="KW-0418">Kinase</keyword>
<dbReference type="EC" id="2.7.2.4" evidence="13"/>
<dbReference type="FunFam" id="3.30.2130.10:FF:000002">
    <property type="entry name" value="Aspartokinase"/>
    <property type="match status" value="1"/>
</dbReference>
<evidence type="ECO:0000313" key="17">
    <source>
        <dbReference type="Proteomes" id="UP000230052"/>
    </source>
</evidence>
<keyword evidence="10" id="KW-0457">Lysine biosynthesis</keyword>
<feature type="binding site" evidence="12">
    <location>
        <position position="50"/>
    </location>
    <ligand>
        <name>substrate</name>
    </ligand>
</feature>
<dbReference type="InterPro" id="IPR018042">
    <property type="entry name" value="Aspartate_kinase_CS"/>
</dbReference>
<dbReference type="NCBIfam" id="NF005154">
    <property type="entry name" value="PRK06635.1-2"/>
    <property type="match status" value="1"/>
</dbReference>
<dbReference type="Pfam" id="PF00696">
    <property type="entry name" value="AA_kinase"/>
    <property type="match status" value="1"/>
</dbReference>
<feature type="domain" description="ACT" evidence="15">
    <location>
        <begin position="355"/>
        <end position="417"/>
    </location>
</feature>
<dbReference type="PROSITE" id="PS51671">
    <property type="entry name" value="ACT"/>
    <property type="match status" value="2"/>
</dbReference>
<evidence type="ECO:0000256" key="3">
    <source>
        <dbReference type="ARBA" id="ARBA00005139"/>
    </source>
</evidence>
<comment type="caution">
    <text evidence="16">The sequence shown here is derived from an EMBL/GenBank/DDBJ whole genome shotgun (WGS) entry which is preliminary data.</text>
</comment>
<keyword evidence="6 13" id="KW-0808">Transferase</keyword>
<dbReference type="CDD" id="cd04923">
    <property type="entry name" value="ACT_AK-LysC-DapG-like_2"/>
    <property type="match status" value="1"/>
</dbReference>
<gene>
    <name evidence="16" type="ORF">COS99_00675</name>
</gene>
<feature type="binding site" evidence="12">
    <location>
        <begin position="10"/>
        <end position="13"/>
    </location>
    <ligand>
        <name>ATP</name>
        <dbReference type="ChEBI" id="CHEBI:30616"/>
    </ligand>
</feature>
<feature type="binding site" evidence="12">
    <location>
        <position position="182"/>
    </location>
    <ligand>
        <name>ATP</name>
        <dbReference type="ChEBI" id="CHEBI:30616"/>
    </ligand>
</feature>
<dbReference type="InterPro" id="IPR041740">
    <property type="entry name" value="AKii-LysC-BS"/>
</dbReference>
<dbReference type="InterPro" id="IPR005260">
    <property type="entry name" value="Asp_kin_monofn"/>
</dbReference>
<accession>A0A2J0KX42</accession>
<evidence type="ECO:0000256" key="4">
    <source>
        <dbReference type="ARBA" id="ARBA00010122"/>
    </source>
</evidence>
<sequence length="417" mass="45054">MRSENIIVQKYGGSSVANIERIKRVARRVVLYKTKGHDLVVVVSALGDTTDELLELAYGISKMPPERELDMLMSTGEQVSAALLAMAIHKLGYEAISFTGAQAGIITDGVHTKARIIDMGTDRIHKELESGKIVIIAGFQGINVDQEITTLGRGGSDITAVALAKVLNAGMCEIYTDVEGVYTSDPRVVKDARKLDQISYEEMHELASAGAQVMQARSIEAASKYNVPLHIRSSFSYKEGTYITKEAKSMENVLISGVTVNKNEAKITICDVPDKPGVAAKIFKAIAKENINVDMIIQNVSRTAKGKAKKALSTDLSFTVPGGDLLKTMKVTRAIAKEARAGGVIQNNNIAKVSVVGVGMRSHSGVAARMFDVLAKARVNIEMISTSEIKISCVVLRKHADKAVIALHKEFELGKKK</sequence>
<evidence type="ECO:0000256" key="14">
    <source>
        <dbReference type="RuleBase" id="RU004249"/>
    </source>
</evidence>
<feature type="binding site" evidence="12">
    <location>
        <position position="187"/>
    </location>
    <ligand>
        <name>ATP</name>
        <dbReference type="ChEBI" id="CHEBI:30616"/>
    </ligand>
</feature>
<evidence type="ECO:0000256" key="5">
    <source>
        <dbReference type="ARBA" id="ARBA00022605"/>
    </source>
</evidence>
<dbReference type="PANTHER" id="PTHR21499:SF3">
    <property type="entry name" value="ASPARTOKINASE"/>
    <property type="match status" value="1"/>
</dbReference>
<dbReference type="UniPathway" id="UPA00034">
    <property type="reaction ID" value="UER00015"/>
</dbReference>
<dbReference type="UniPathway" id="UPA00050">
    <property type="reaction ID" value="UER00461"/>
</dbReference>
<dbReference type="Pfam" id="PF22468">
    <property type="entry name" value="ACT_9"/>
    <property type="match status" value="2"/>
</dbReference>
<dbReference type="Proteomes" id="UP000230052">
    <property type="component" value="Unassembled WGS sequence"/>
</dbReference>
<proteinExistence type="inferred from homology"/>
<evidence type="ECO:0000256" key="2">
    <source>
        <dbReference type="ARBA" id="ARBA00004986"/>
    </source>
</evidence>
<feature type="binding site" evidence="12">
    <location>
        <begin position="176"/>
        <end position="177"/>
    </location>
    <ligand>
        <name>ATP</name>
        <dbReference type="ChEBI" id="CHEBI:30616"/>
    </ligand>
</feature>
<dbReference type="GO" id="GO:0009088">
    <property type="term" value="P:threonine biosynthetic process"/>
    <property type="evidence" value="ECO:0007669"/>
    <property type="project" value="UniProtKB-UniPathway"/>
</dbReference>